<comment type="caution">
    <text evidence="2">The sequence shown here is derived from an EMBL/GenBank/DDBJ whole genome shotgun (WGS) entry which is preliminary data.</text>
</comment>
<accession>A0A4Z2FI48</accession>
<keyword evidence="3" id="KW-1185">Reference proteome</keyword>
<organism evidence="2 3">
    <name type="scientific">Liparis tanakae</name>
    <name type="common">Tanaka's snailfish</name>
    <dbReference type="NCBI Taxonomy" id="230148"/>
    <lineage>
        <taxon>Eukaryota</taxon>
        <taxon>Metazoa</taxon>
        <taxon>Chordata</taxon>
        <taxon>Craniata</taxon>
        <taxon>Vertebrata</taxon>
        <taxon>Euteleostomi</taxon>
        <taxon>Actinopterygii</taxon>
        <taxon>Neopterygii</taxon>
        <taxon>Teleostei</taxon>
        <taxon>Neoteleostei</taxon>
        <taxon>Acanthomorphata</taxon>
        <taxon>Eupercaria</taxon>
        <taxon>Perciformes</taxon>
        <taxon>Cottioidei</taxon>
        <taxon>Cottales</taxon>
        <taxon>Liparidae</taxon>
        <taxon>Liparis</taxon>
    </lineage>
</organism>
<evidence type="ECO:0000256" key="1">
    <source>
        <dbReference type="SAM" id="MobiDB-lite"/>
    </source>
</evidence>
<reference evidence="2 3" key="1">
    <citation type="submission" date="2019-03" db="EMBL/GenBank/DDBJ databases">
        <title>First draft genome of Liparis tanakae, snailfish: a comprehensive survey of snailfish specific genes.</title>
        <authorList>
            <person name="Kim W."/>
            <person name="Song I."/>
            <person name="Jeong J.-H."/>
            <person name="Kim D."/>
            <person name="Kim S."/>
            <person name="Ryu S."/>
            <person name="Song J.Y."/>
            <person name="Lee S.K."/>
        </authorList>
    </citation>
    <scope>NUCLEOTIDE SEQUENCE [LARGE SCALE GENOMIC DNA]</scope>
    <source>
        <tissue evidence="2">Muscle</tissue>
    </source>
</reference>
<gene>
    <name evidence="2" type="ORF">EYF80_049385</name>
</gene>
<dbReference type="Proteomes" id="UP000314294">
    <property type="component" value="Unassembled WGS sequence"/>
</dbReference>
<dbReference type="EMBL" id="SRLO01001189">
    <property type="protein sequence ID" value="TNN40443.1"/>
    <property type="molecule type" value="Genomic_DNA"/>
</dbReference>
<feature type="region of interest" description="Disordered" evidence="1">
    <location>
        <begin position="1"/>
        <end position="92"/>
    </location>
</feature>
<evidence type="ECO:0000313" key="3">
    <source>
        <dbReference type="Proteomes" id="UP000314294"/>
    </source>
</evidence>
<proteinExistence type="predicted"/>
<name>A0A4Z2FI48_9TELE</name>
<dbReference type="AlphaFoldDB" id="A0A4Z2FI48"/>
<sequence>MTERSATRWGKRRRWEKVSSGQPVNAGGGPAAPSLLWGSVSGPEGCSPKWPPREGESGFRPPTVPPLQGEGRGIGRWRGVGATRKEDRSMNI</sequence>
<protein>
    <submittedName>
        <fullName evidence="2">Uncharacterized protein</fullName>
    </submittedName>
</protein>
<evidence type="ECO:0000313" key="2">
    <source>
        <dbReference type="EMBL" id="TNN40443.1"/>
    </source>
</evidence>
<feature type="compositionally biased region" description="Basic and acidic residues" evidence="1">
    <location>
        <begin position="83"/>
        <end position="92"/>
    </location>
</feature>